<comment type="caution">
    <text evidence="2">The sequence shown here is derived from an EMBL/GenBank/DDBJ whole genome shotgun (WGS) entry which is preliminary data.</text>
</comment>
<evidence type="ECO:0000313" key="3">
    <source>
        <dbReference type="Proteomes" id="UP000664096"/>
    </source>
</evidence>
<dbReference type="Proteomes" id="UP000664096">
    <property type="component" value="Unassembled WGS sequence"/>
</dbReference>
<gene>
    <name evidence="2" type="ORF">JF539_13180</name>
</gene>
<proteinExistence type="predicted"/>
<name>A0A939J2D0_9HYPH</name>
<dbReference type="AlphaFoldDB" id="A0A939J2D0"/>
<dbReference type="EMBL" id="JAEKJZ010000002">
    <property type="protein sequence ID" value="MBN9671293.1"/>
    <property type="molecule type" value="Genomic_DNA"/>
</dbReference>
<sequence length="173" mass="18894">MKHSTPIWIKLTGAALLLYCTVVLGTVYRYNQAILSKADYAEITGGGFIYNYRIADIRSGITVGLQKPLPLGTRLVAEFENPAGGTISIEKAVSHARRTYSFETPSLSGVEAQHSYAAVLRVIDPHTGREIERHEKVLKSTVVPKAMPSKPLTIGPGYFPNPDLTPGPKGKFR</sequence>
<reference evidence="2" key="1">
    <citation type="submission" date="2020-12" db="EMBL/GenBank/DDBJ databases">
        <title>Oil enriched cultivation method for isolating marine PHA-producing bacteria.</title>
        <authorList>
            <person name="Zheng W."/>
            <person name="Yu S."/>
            <person name="Huang Y."/>
        </authorList>
    </citation>
    <scope>NUCLEOTIDE SEQUENCE</scope>
    <source>
        <strain evidence="2">SY-2-12</strain>
    </source>
</reference>
<organism evidence="2 3">
    <name type="scientific">Roseibium aggregatum</name>
    <dbReference type="NCBI Taxonomy" id="187304"/>
    <lineage>
        <taxon>Bacteria</taxon>
        <taxon>Pseudomonadati</taxon>
        <taxon>Pseudomonadota</taxon>
        <taxon>Alphaproteobacteria</taxon>
        <taxon>Hyphomicrobiales</taxon>
        <taxon>Stappiaceae</taxon>
        <taxon>Roseibium</taxon>
    </lineage>
</organism>
<accession>A0A939J2D0</accession>
<feature type="region of interest" description="Disordered" evidence="1">
    <location>
        <begin position="154"/>
        <end position="173"/>
    </location>
</feature>
<dbReference type="RefSeq" id="WP_207141135.1">
    <property type="nucleotide sequence ID" value="NZ_JAEKJZ010000002.1"/>
</dbReference>
<protein>
    <submittedName>
        <fullName evidence="2">Uncharacterized protein</fullName>
    </submittedName>
</protein>
<evidence type="ECO:0000256" key="1">
    <source>
        <dbReference type="SAM" id="MobiDB-lite"/>
    </source>
</evidence>
<evidence type="ECO:0000313" key="2">
    <source>
        <dbReference type="EMBL" id="MBN9671293.1"/>
    </source>
</evidence>